<organism evidence="1 2">
    <name type="scientific">Exidia glandulosa HHB12029</name>
    <dbReference type="NCBI Taxonomy" id="1314781"/>
    <lineage>
        <taxon>Eukaryota</taxon>
        <taxon>Fungi</taxon>
        <taxon>Dikarya</taxon>
        <taxon>Basidiomycota</taxon>
        <taxon>Agaricomycotina</taxon>
        <taxon>Agaricomycetes</taxon>
        <taxon>Auriculariales</taxon>
        <taxon>Exidiaceae</taxon>
        <taxon>Exidia</taxon>
    </lineage>
</organism>
<reference evidence="1 2" key="1">
    <citation type="journal article" date="2016" name="Mol. Biol. Evol.">
        <title>Comparative Genomics of Early-Diverging Mushroom-Forming Fungi Provides Insights into the Origins of Lignocellulose Decay Capabilities.</title>
        <authorList>
            <person name="Nagy L.G."/>
            <person name="Riley R."/>
            <person name="Tritt A."/>
            <person name="Adam C."/>
            <person name="Daum C."/>
            <person name="Floudas D."/>
            <person name="Sun H."/>
            <person name="Yadav J.S."/>
            <person name="Pangilinan J."/>
            <person name="Larsson K.H."/>
            <person name="Matsuura K."/>
            <person name="Barry K."/>
            <person name="Labutti K."/>
            <person name="Kuo R."/>
            <person name="Ohm R.A."/>
            <person name="Bhattacharya S.S."/>
            <person name="Shirouzu T."/>
            <person name="Yoshinaga Y."/>
            <person name="Martin F.M."/>
            <person name="Grigoriev I.V."/>
            <person name="Hibbett D.S."/>
        </authorList>
    </citation>
    <scope>NUCLEOTIDE SEQUENCE [LARGE SCALE GENOMIC DNA]</scope>
    <source>
        <strain evidence="1 2">HHB12029</strain>
    </source>
</reference>
<name>A0A165H9A1_EXIGL</name>
<proteinExistence type="predicted"/>
<protein>
    <submittedName>
        <fullName evidence="1">Uncharacterized protein</fullName>
    </submittedName>
</protein>
<dbReference type="AlphaFoldDB" id="A0A165H9A1"/>
<dbReference type="InParanoid" id="A0A165H9A1"/>
<evidence type="ECO:0000313" key="2">
    <source>
        <dbReference type="Proteomes" id="UP000077266"/>
    </source>
</evidence>
<keyword evidence="2" id="KW-1185">Reference proteome</keyword>
<evidence type="ECO:0000313" key="1">
    <source>
        <dbReference type="EMBL" id="KZV91633.1"/>
    </source>
</evidence>
<gene>
    <name evidence="1" type="ORF">EXIGLDRAFT_615353</name>
</gene>
<feature type="non-terminal residue" evidence="1">
    <location>
        <position position="94"/>
    </location>
</feature>
<sequence length="94" mass="10951">MAWKEGHEPPTLQVTIEPELKARVIEGYKHDPFYKDKGVTDERSWYAGDRFYKGKDGLIFFRDADSLPRLCIPRDLTIEIMRIAHESPYETAHG</sequence>
<dbReference type="EMBL" id="KV426023">
    <property type="protein sequence ID" value="KZV91633.1"/>
    <property type="molecule type" value="Genomic_DNA"/>
</dbReference>
<dbReference type="OrthoDB" id="3245961at2759"/>
<dbReference type="STRING" id="1314781.A0A165H9A1"/>
<accession>A0A165H9A1</accession>
<dbReference type="Proteomes" id="UP000077266">
    <property type="component" value="Unassembled WGS sequence"/>
</dbReference>